<evidence type="ECO:0000256" key="1">
    <source>
        <dbReference type="SAM" id="MobiDB-lite"/>
    </source>
</evidence>
<accession>A0A193AUV5</accession>
<protein>
    <submittedName>
        <fullName evidence="2">Core</fullName>
    </submittedName>
</protein>
<dbReference type="EMBL" id="KX058435">
    <property type="protein sequence ID" value="ANN02856.1"/>
    <property type="molecule type" value="Genomic_DNA"/>
</dbReference>
<gene>
    <name evidence="2" type="primary">PreC</name>
    <name evidence="2" type="synonym">C</name>
</gene>
<feature type="region of interest" description="Disordered" evidence="1">
    <location>
        <begin position="213"/>
        <end position="266"/>
    </location>
</feature>
<evidence type="ECO:0000313" key="2">
    <source>
        <dbReference type="EMBL" id="ANN02856.1"/>
    </source>
</evidence>
<dbReference type="Pfam" id="PF00906">
    <property type="entry name" value="Hepatitis_core"/>
    <property type="match status" value="1"/>
</dbReference>
<proteinExistence type="predicted"/>
<evidence type="ECO:0000313" key="3">
    <source>
        <dbReference type="Proteomes" id="UP000174232"/>
    </source>
</evidence>
<dbReference type="SUPFAM" id="SSF47852">
    <property type="entry name" value="Hepatitis B viral capsid (hbcag)"/>
    <property type="match status" value="1"/>
</dbReference>
<reference evidence="3" key="1">
    <citation type="submission" date="2016-04" db="EMBL/GenBank/DDBJ databases">
        <title>Distinct Viral Lineages from Fish and Amphibians Reveal the Complex Evolutionary History of Hepadnaviruses.</title>
        <authorList>
            <person name="Dill J.A."/>
            <person name="Camus A.C."/>
            <person name="Leary J.H."/>
            <person name="Di Giallonardo F."/>
            <person name="Holmes E.C."/>
            <person name="Ng T.F.F."/>
        </authorList>
    </citation>
    <scope>NUCLEOTIDE SEQUENCE [LARGE SCALE GENOMIC DNA]</scope>
</reference>
<dbReference type="KEGG" id="vg:37627720"/>
<name>A0A193AUV5_9HEPA</name>
<dbReference type="Gene3D" id="1.10.4090.10">
    <property type="entry name" value="Viral capsid, core domain supefamily, Hepatitis B virus"/>
    <property type="match status" value="1"/>
</dbReference>
<dbReference type="InterPro" id="IPR002006">
    <property type="entry name" value="Hepatitis_core"/>
</dbReference>
<dbReference type="GO" id="GO:0005198">
    <property type="term" value="F:structural molecule activity"/>
    <property type="evidence" value="ECO:0007669"/>
    <property type="project" value="InterPro"/>
</dbReference>
<keyword evidence="3" id="KW-1185">Reference proteome</keyword>
<sequence>MDPIVRFSLQLVENLPDDYFPDNDQFLRHAFDVAHLYWEDAENKTYHVQTSRSIYEVILILRTVPPLLGFTHRQLREHWEYLRDQENWGNQTPPPYPLPELPHSFPVSIRDPPLLTQFQAITDRHRELRGAVNVGQPNSYRELWMLSEFNRFLGIMLESQTRFLIKRLWYHINCIAWGEATVHNHVAKVRTWLATPAPYRGQNAPLIEEIVEPQRQRTSRPNSRRARGGSHPGGDRGLYYQRTVRRFNSPRERGSRRRSPSPAGRT</sequence>
<organism evidence="2 3">
    <name type="scientific">Tibetan frog hepatitis B virus</name>
    <dbReference type="NCBI Taxonomy" id="2169919"/>
    <lineage>
        <taxon>Viruses</taxon>
        <taxon>Riboviria</taxon>
        <taxon>Pararnavirae</taxon>
        <taxon>Artverviricota</taxon>
        <taxon>Revtraviricetes</taxon>
        <taxon>Blubervirales</taxon>
        <taxon>Hepadnaviridae</taxon>
        <taxon>Herpetohepadnavirus</taxon>
        <taxon>Herpetohepadnavirus nanoranae</taxon>
    </lineage>
</organism>
<dbReference type="Proteomes" id="UP000174232">
    <property type="component" value="Segment"/>
</dbReference>
<dbReference type="InterPro" id="IPR036459">
    <property type="entry name" value="Viral_capsid_core_dom_sf_HBV"/>
</dbReference>